<feature type="compositionally biased region" description="Basic and acidic residues" evidence="1">
    <location>
        <begin position="85"/>
        <end position="96"/>
    </location>
</feature>
<reference evidence="2 3" key="1">
    <citation type="submission" date="2016-01" db="EMBL/GenBank/DDBJ databases">
        <title>Draft Genome Sequences of Seven Thermophilic Sporeformers Isolated from Foods.</title>
        <authorList>
            <person name="Berendsen E.M."/>
            <person name="Wells-Bennik M.H."/>
            <person name="Krawcyk A.O."/>
            <person name="De Jong A."/>
            <person name="Holsappel S."/>
            <person name="Eijlander R.T."/>
            <person name="Kuipers O.P."/>
        </authorList>
    </citation>
    <scope>NUCLEOTIDE SEQUENCE [LARGE SCALE GENOMIC DNA]</scope>
    <source>
        <strain evidence="2 3">B4135</strain>
    </source>
</reference>
<dbReference type="STRING" id="301148.B4135_0142"/>
<protein>
    <submittedName>
        <fullName evidence="2">Uncharacterized protein</fullName>
    </submittedName>
</protein>
<feature type="region of interest" description="Disordered" evidence="1">
    <location>
        <begin position="80"/>
        <end position="106"/>
    </location>
</feature>
<evidence type="ECO:0000313" key="3">
    <source>
        <dbReference type="Proteomes" id="UP000075683"/>
    </source>
</evidence>
<evidence type="ECO:0000256" key="1">
    <source>
        <dbReference type="SAM" id="MobiDB-lite"/>
    </source>
</evidence>
<organism evidence="2 3">
    <name type="scientific">Caldibacillus debilis</name>
    <dbReference type="NCBI Taxonomy" id="301148"/>
    <lineage>
        <taxon>Bacteria</taxon>
        <taxon>Bacillati</taxon>
        <taxon>Bacillota</taxon>
        <taxon>Bacilli</taxon>
        <taxon>Bacillales</taxon>
        <taxon>Bacillaceae</taxon>
        <taxon>Caldibacillus</taxon>
    </lineage>
</organism>
<comment type="caution">
    <text evidence="2">The sequence shown here is derived from an EMBL/GenBank/DDBJ whole genome shotgun (WGS) entry which is preliminary data.</text>
</comment>
<dbReference type="AlphaFoldDB" id="A0A150M504"/>
<evidence type="ECO:0000313" key="2">
    <source>
        <dbReference type="EMBL" id="KYD19495.1"/>
    </source>
</evidence>
<proteinExistence type="predicted"/>
<sequence>MREMRGTVPSHPCKSAPDEAVQLPEKRNAAGFVPAAVRIMTGLSPLLTGTAERGKPFPPSGQRERIGIISATRGSAWRIKTGATPRDKGARRESTAGKKTYATIDF</sequence>
<dbReference type="EMBL" id="LQYT01000038">
    <property type="protein sequence ID" value="KYD19495.1"/>
    <property type="molecule type" value="Genomic_DNA"/>
</dbReference>
<gene>
    <name evidence="2" type="ORF">B4135_0142</name>
</gene>
<accession>A0A150M504</accession>
<dbReference type="Proteomes" id="UP000075683">
    <property type="component" value="Unassembled WGS sequence"/>
</dbReference>
<name>A0A150M504_9BACI</name>